<dbReference type="SMART" id="SM00320">
    <property type="entry name" value="WD40"/>
    <property type="match status" value="12"/>
</dbReference>
<feature type="repeat" description="WD" evidence="3">
    <location>
        <begin position="1128"/>
        <end position="1169"/>
    </location>
</feature>
<dbReference type="PROSITE" id="PS50837">
    <property type="entry name" value="NACHT"/>
    <property type="match status" value="1"/>
</dbReference>
<dbReference type="Gene3D" id="3.40.50.300">
    <property type="entry name" value="P-loop containing nucleotide triphosphate hydrolases"/>
    <property type="match status" value="1"/>
</dbReference>
<dbReference type="InterPro" id="IPR056884">
    <property type="entry name" value="NPHP3-like_N"/>
</dbReference>
<feature type="repeat" description="WD" evidence="3">
    <location>
        <begin position="793"/>
        <end position="834"/>
    </location>
</feature>
<dbReference type="InterPro" id="IPR031352">
    <property type="entry name" value="SesA"/>
</dbReference>
<dbReference type="Gene3D" id="2.130.10.10">
    <property type="entry name" value="YVTN repeat-like/Quinoprotein amine dehydrogenase"/>
    <property type="match status" value="5"/>
</dbReference>
<feature type="repeat" description="WD" evidence="3">
    <location>
        <begin position="751"/>
        <end position="792"/>
    </location>
</feature>
<keyword evidence="2" id="KW-0677">Repeat</keyword>
<feature type="repeat" description="WD" evidence="3">
    <location>
        <begin position="1170"/>
        <end position="1211"/>
    </location>
</feature>
<dbReference type="SUPFAM" id="SSF50978">
    <property type="entry name" value="WD40 repeat-like"/>
    <property type="match status" value="1"/>
</dbReference>
<dbReference type="InterPro" id="IPR007111">
    <property type="entry name" value="NACHT_NTPase"/>
</dbReference>
<dbReference type="InterPro" id="IPR001680">
    <property type="entry name" value="WD40_rpt"/>
</dbReference>
<feature type="repeat" description="WD" evidence="3">
    <location>
        <begin position="876"/>
        <end position="917"/>
    </location>
</feature>
<comment type="caution">
    <text evidence="5">The sequence shown here is derived from an EMBL/GenBank/DDBJ whole genome shotgun (WGS) entry which is preliminary data.</text>
</comment>
<dbReference type="InterPro" id="IPR019775">
    <property type="entry name" value="WD40_repeat_CS"/>
</dbReference>
<dbReference type="Pfam" id="PF25173">
    <property type="entry name" value="Beta-prop_WDR3_1st"/>
    <property type="match status" value="1"/>
</dbReference>
<protein>
    <recommendedName>
        <fullName evidence="4">NACHT domain-containing protein</fullName>
    </recommendedName>
</protein>
<evidence type="ECO:0000256" key="3">
    <source>
        <dbReference type="PROSITE-ProRule" id="PRU00221"/>
    </source>
</evidence>
<organism evidence="5 6">
    <name type="scientific">Immersiella caudata</name>
    <dbReference type="NCBI Taxonomy" id="314043"/>
    <lineage>
        <taxon>Eukaryota</taxon>
        <taxon>Fungi</taxon>
        <taxon>Dikarya</taxon>
        <taxon>Ascomycota</taxon>
        <taxon>Pezizomycotina</taxon>
        <taxon>Sordariomycetes</taxon>
        <taxon>Sordariomycetidae</taxon>
        <taxon>Sordariales</taxon>
        <taxon>Lasiosphaeriaceae</taxon>
        <taxon>Immersiella</taxon>
    </lineage>
</organism>
<dbReference type="EMBL" id="JAULSU010000006">
    <property type="protein sequence ID" value="KAK0613769.1"/>
    <property type="molecule type" value="Genomic_DNA"/>
</dbReference>
<evidence type="ECO:0000256" key="2">
    <source>
        <dbReference type="ARBA" id="ARBA00022737"/>
    </source>
</evidence>
<dbReference type="CDD" id="cd00200">
    <property type="entry name" value="WD40"/>
    <property type="match status" value="2"/>
</dbReference>
<feature type="repeat" description="WD" evidence="3">
    <location>
        <begin position="1044"/>
        <end position="1085"/>
    </location>
</feature>
<dbReference type="InterPro" id="IPR018391">
    <property type="entry name" value="PQQ_b-propeller_rpt"/>
</dbReference>
<dbReference type="InterPro" id="IPR036322">
    <property type="entry name" value="WD40_repeat_dom_sf"/>
</dbReference>
<evidence type="ECO:0000256" key="1">
    <source>
        <dbReference type="ARBA" id="ARBA00022574"/>
    </source>
</evidence>
<dbReference type="SMART" id="SM00564">
    <property type="entry name" value="PQQ"/>
    <property type="match status" value="7"/>
</dbReference>
<dbReference type="Pfam" id="PF17107">
    <property type="entry name" value="SesA"/>
    <property type="match status" value="1"/>
</dbReference>
<dbReference type="PROSITE" id="PS00678">
    <property type="entry name" value="WD_REPEATS_1"/>
    <property type="match status" value="10"/>
</dbReference>
<dbReference type="Proteomes" id="UP001175000">
    <property type="component" value="Unassembled WGS sequence"/>
</dbReference>
<dbReference type="Pfam" id="PF24883">
    <property type="entry name" value="NPHP3_N"/>
    <property type="match status" value="1"/>
</dbReference>
<gene>
    <name evidence="5" type="ORF">B0T14DRAFT_606195</name>
</gene>
<feature type="repeat" description="WD" evidence="3">
    <location>
        <begin position="918"/>
        <end position="959"/>
    </location>
</feature>
<dbReference type="InterPro" id="IPR015943">
    <property type="entry name" value="WD40/YVTN_repeat-like_dom_sf"/>
</dbReference>
<dbReference type="PROSITE" id="PS50294">
    <property type="entry name" value="WD_REPEATS_REGION"/>
    <property type="match status" value="12"/>
</dbReference>
<dbReference type="InterPro" id="IPR011047">
    <property type="entry name" value="Quinoprotein_ADH-like_sf"/>
</dbReference>
<keyword evidence="1 3" id="KW-0853">WD repeat</keyword>
<dbReference type="InterPro" id="IPR050349">
    <property type="entry name" value="WD_LIS1/nudF_dynein_reg"/>
</dbReference>
<dbReference type="InterPro" id="IPR027417">
    <property type="entry name" value="P-loop_NTPase"/>
</dbReference>
<dbReference type="InterPro" id="IPR055442">
    <property type="entry name" value="Beta-prop_EML-like_2nd"/>
</dbReference>
<accession>A0AA39WE90</accession>
<dbReference type="InterPro" id="IPR020472">
    <property type="entry name" value="WD40_PAC1"/>
</dbReference>
<keyword evidence="6" id="KW-1185">Reference proteome</keyword>
<evidence type="ECO:0000313" key="5">
    <source>
        <dbReference type="EMBL" id="KAK0613769.1"/>
    </source>
</evidence>
<feature type="repeat" description="WD" evidence="3">
    <location>
        <begin position="841"/>
        <end position="875"/>
    </location>
</feature>
<dbReference type="Pfam" id="PF23414">
    <property type="entry name" value="Beta-prop_EML_2"/>
    <property type="match status" value="1"/>
</dbReference>
<feature type="domain" description="NACHT" evidence="4">
    <location>
        <begin position="226"/>
        <end position="392"/>
    </location>
</feature>
<dbReference type="PRINTS" id="PR00320">
    <property type="entry name" value="GPROTEINBRPT"/>
</dbReference>
<feature type="repeat" description="WD" evidence="3">
    <location>
        <begin position="1002"/>
        <end position="1043"/>
    </location>
</feature>
<sequence>MSGAEVVGIISGVIAIIDATAKIYNAANDASGLPQAFRDVATRLPLVHETLQTVSRHLNTSNRDGDSCRAINPILQRCENRAMQLEKMFRDVIPQADASRMERYLLAARSLGKGATVESLMKGLLEDTQLLTSSRVMELATEASIATLIRRAIEEVSAIPSSLPDGIYLSAARETERDSLLKDLKWTDPTIDKLRIERTKGGLYEASSSWILSHPSYQKWQDGETKLLWIKGGAGKGKTMLLVAITKHLRSQTRLDYPGASSSLSFFFCQNTDDRLNNAAAVLKGLIYLLLVQDVSLVSYLKSDCDRMGKDIFDDTNNNANAFDALSNVFKQMVQHSQMETLYLAVDALDECEDGLPDLLNLVRETALQENRLKWILTSRNRVDIDENLALENPGAKLSLEVNAEAVVQAIETYIIHKVTEVSSLRDSPVQRTIIQQKLLEKAEGTFLWVDLVLRSICGVLAEDAVRRIDETPPALPLLYDWMMGGISKSASNYRDTCLAVLSVATLAYRPLHILELRTIAGLRYETADLERIVDMCGSFLTLVDNHVYPIHQSAKDYLVSDIAVDKIFPSGKHAVQRSIVDRSIAAMEKTLRRDVYQLVHPGALTRNMEARLPTPDPLLGRDTPRHIAGSKKSIRIGDSIKAFFHLHFLHWLEALSLLGVISNGILSLARLRIIVEARADALMDLVEDAYRFILLNRWLIEQAPLQTYISALLFTPVDSIIRRMFAKEEPAWVLLKPVVEKIWSRCLQTFEGHSDSVRSVAFSPDGSRIASGSADHTIRIWDAKSGKEVRKLKGHSSSVGSVAFSPDGSRIASGSADHTIRIWDAKSGKEVWKLEGHGGVNSVTFSPDGSQIASGLADRTIRIWDVKSGKEVRKLEGHSGWVYSVAFSPDGSRITSGSADCTICIWDVKSGKEVRKLEGHSVGVESVAFSPDGSRITSGSADCTIRIWDAKSGKEVWKFEGHSGWVYSVAFSPDGSRIASGSADRTIRIWDVKSGKEVWKLEGHNVWVYSIAFSPDGSRIASGSADHTIRIWDTKSGKEVQKLEGHSDWVNLVTFSPDGSRITSGSADHTIRIWDAKSGKEVRKLEGYNSWVDLVAFSPDSSQFAFGSTDLTICIWDAKSGKEVRKLKGHNGWVKSVTFSPDGSQLASGSADRTIRIWDVKSGKEVWKLEGHKGSVDLVVFSPDGSRIAFRSADYTICIWDAKLGKEVWKLEGHSDSVNSVTFSPDGSRIASGSADRTIRIWDAKSGKEVRSVNMDGIPNDLRFEDSGDSGLWLRTSAGSIKLAGGRSSSHDGCNITGDTFHMIKPNDQLTSNTETPFSKKGPRWDLSSDGSWVTWRGQESIWLPPDFRPGISDVSRDGSAIVIGCPAGRVVVLRMSMDVSFP</sequence>
<dbReference type="Pfam" id="PF00400">
    <property type="entry name" value="WD40"/>
    <property type="match status" value="2"/>
</dbReference>
<name>A0AA39WE90_9PEZI</name>
<feature type="repeat" description="WD" evidence="3">
    <location>
        <begin position="1086"/>
        <end position="1127"/>
    </location>
</feature>
<dbReference type="SUPFAM" id="SSF50998">
    <property type="entry name" value="Quinoprotein alcohol dehydrogenase-like"/>
    <property type="match status" value="1"/>
</dbReference>
<evidence type="ECO:0000259" key="4">
    <source>
        <dbReference type="PROSITE" id="PS50837"/>
    </source>
</evidence>
<proteinExistence type="predicted"/>
<evidence type="ECO:0000313" key="6">
    <source>
        <dbReference type="Proteomes" id="UP001175000"/>
    </source>
</evidence>
<feature type="repeat" description="WD" evidence="3">
    <location>
        <begin position="960"/>
        <end position="1001"/>
    </location>
</feature>
<reference evidence="5" key="1">
    <citation type="submission" date="2023-06" db="EMBL/GenBank/DDBJ databases">
        <title>Genome-scale phylogeny and comparative genomics of the fungal order Sordariales.</title>
        <authorList>
            <consortium name="Lawrence Berkeley National Laboratory"/>
            <person name="Hensen N."/>
            <person name="Bonometti L."/>
            <person name="Westerberg I."/>
            <person name="Brannstrom I.O."/>
            <person name="Guillou S."/>
            <person name="Cros-Aarteil S."/>
            <person name="Calhoun S."/>
            <person name="Haridas S."/>
            <person name="Kuo A."/>
            <person name="Mondo S."/>
            <person name="Pangilinan J."/>
            <person name="Riley R."/>
            <person name="Labutti K."/>
            <person name="Andreopoulos B."/>
            <person name="Lipzen A."/>
            <person name="Chen C."/>
            <person name="Yanf M."/>
            <person name="Daum C."/>
            <person name="Ng V."/>
            <person name="Clum A."/>
            <person name="Steindorff A."/>
            <person name="Ohm R."/>
            <person name="Martin F."/>
            <person name="Silar P."/>
            <person name="Natvig D."/>
            <person name="Lalanne C."/>
            <person name="Gautier V."/>
            <person name="Ament-Velasquez S.L."/>
            <person name="Kruys A."/>
            <person name="Hutchinson M.I."/>
            <person name="Powell A.J."/>
            <person name="Barry K."/>
            <person name="Miller A.N."/>
            <person name="Grigoriev I.V."/>
            <person name="Debuchy R."/>
            <person name="Gladieux P."/>
            <person name="Thoren M.H."/>
            <person name="Johannesson H."/>
        </authorList>
    </citation>
    <scope>NUCLEOTIDE SEQUENCE</scope>
    <source>
        <strain evidence="5">CBS 606.72</strain>
    </source>
</reference>
<dbReference type="PANTHER" id="PTHR44129">
    <property type="entry name" value="WD REPEAT-CONTAINING PROTEIN POP1"/>
    <property type="match status" value="1"/>
</dbReference>
<dbReference type="PROSITE" id="PS50082">
    <property type="entry name" value="WD_REPEATS_2"/>
    <property type="match status" value="12"/>
</dbReference>
<feature type="repeat" description="WD" evidence="3">
    <location>
        <begin position="1212"/>
        <end position="1253"/>
    </location>
</feature>